<dbReference type="InterPro" id="IPR029419">
    <property type="entry name" value="Arg_succ_lyase_C"/>
</dbReference>
<dbReference type="GO" id="GO:0004056">
    <property type="term" value="F:argininosuccinate lyase activity"/>
    <property type="evidence" value="ECO:0007669"/>
    <property type="project" value="UniProtKB-EC"/>
</dbReference>
<comment type="pathway">
    <text evidence="1">Amino-acid biosynthesis; L-arginine biosynthesis; L-arginine from L-ornithine and carbamoyl phosphate: step 3/3.</text>
</comment>
<accession>A0AA46TEL9</accession>
<dbReference type="GO" id="GO:0005829">
    <property type="term" value="C:cytosol"/>
    <property type="evidence" value="ECO:0007669"/>
    <property type="project" value="TreeGrafter"/>
</dbReference>
<dbReference type="PANTHER" id="PTHR43814:SF1">
    <property type="entry name" value="ARGININOSUCCINATE LYASE"/>
    <property type="match status" value="1"/>
</dbReference>
<dbReference type="AlphaFoldDB" id="A0AA46TEL9"/>
<dbReference type="InterPro" id="IPR022761">
    <property type="entry name" value="Fumarate_lyase_N"/>
</dbReference>
<dbReference type="GO" id="GO:0042450">
    <property type="term" value="P:L-arginine biosynthetic process via ornithine"/>
    <property type="evidence" value="ECO:0007669"/>
    <property type="project" value="InterPro"/>
</dbReference>
<gene>
    <name evidence="8" type="ORF">L0C25_13940</name>
</gene>
<dbReference type="Pfam" id="PF00206">
    <property type="entry name" value="Lyase_1"/>
    <property type="match status" value="1"/>
</dbReference>
<dbReference type="InterPro" id="IPR024083">
    <property type="entry name" value="Fumarase/histidase_N"/>
</dbReference>
<dbReference type="PRINTS" id="PR00149">
    <property type="entry name" value="FUMRATELYASE"/>
</dbReference>
<protein>
    <recommendedName>
        <fullName evidence="2">argininosuccinate lyase</fullName>
        <ecNumber evidence="2">4.3.2.1</ecNumber>
    </recommendedName>
</protein>
<dbReference type="RefSeq" id="WP_271632275.1">
    <property type="nucleotide sequence ID" value="NZ_CP094970.1"/>
</dbReference>
<dbReference type="EC" id="4.3.2.1" evidence="2"/>
<evidence type="ECO:0000256" key="2">
    <source>
        <dbReference type="ARBA" id="ARBA00012338"/>
    </source>
</evidence>
<keyword evidence="3" id="KW-0055">Arginine biosynthesis</keyword>
<proteinExistence type="predicted"/>
<evidence type="ECO:0000313" key="9">
    <source>
        <dbReference type="Proteomes" id="UP001164390"/>
    </source>
</evidence>
<dbReference type="PANTHER" id="PTHR43814">
    <property type="entry name" value="ARGININOSUCCINATE LYASE"/>
    <property type="match status" value="1"/>
</dbReference>
<evidence type="ECO:0000259" key="7">
    <source>
        <dbReference type="Pfam" id="PF14698"/>
    </source>
</evidence>
<dbReference type="InterPro" id="IPR000362">
    <property type="entry name" value="Fumarate_lyase_fam"/>
</dbReference>
<dbReference type="Gene3D" id="1.10.40.30">
    <property type="entry name" value="Fumarase/aspartase (C-terminal domain)"/>
    <property type="match status" value="1"/>
</dbReference>
<name>A0AA46TEL9_9ACTN</name>
<evidence type="ECO:0000313" key="8">
    <source>
        <dbReference type="EMBL" id="UYM03651.1"/>
    </source>
</evidence>
<dbReference type="KEGG" id="sgrg:L0C25_13940"/>
<dbReference type="Gene3D" id="1.10.275.10">
    <property type="entry name" value="Fumarase/aspartase (N-terminal domain)"/>
    <property type="match status" value="1"/>
</dbReference>
<dbReference type="Gene3D" id="1.20.200.10">
    <property type="entry name" value="Fumarase/aspartase (Central domain)"/>
    <property type="match status" value="1"/>
</dbReference>
<keyword evidence="5 8" id="KW-0456">Lyase</keyword>
<evidence type="ECO:0000256" key="4">
    <source>
        <dbReference type="ARBA" id="ARBA00022605"/>
    </source>
</evidence>
<keyword evidence="4" id="KW-0028">Amino-acid biosynthesis</keyword>
<evidence type="ECO:0000256" key="1">
    <source>
        <dbReference type="ARBA" id="ARBA00004941"/>
    </source>
</evidence>
<dbReference type="InterPro" id="IPR009049">
    <property type="entry name" value="Argininosuccinate_lyase"/>
</dbReference>
<dbReference type="Pfam" id="PF14698">
    <property type="entry name" value="ASL_C2"/>
    <property type="match status" value="1"/>
</dbReference>
<dbReference type="Proteomes" id="UP001164390">
    <property type="component" value="Chromosome"/>
</dbReference>
<dbReference type="SUPFAM" id="SSF48557">
    <property type="entry name" value="L-aspartase-like"/>
    <property type="match status" value="1"/>
</dbReference>
<dbReference type="InterPro" id="IPR008948">
    <property type="entry name" value="L-Aspartase-like"/>
</dbReference>
<sequence>MTGRLTSTLLPEAQAIVQQPGVEKALAGELRTAMDVDRAHLIMLVERAIVPAPAGVAVLDAIDKLDASDLADLHERPAPRGWYLMYEGYLCEQLDLEVAGWLPTARSRNDLSATLAAMSLRRALAMLGTTLVRLQLTLLRQARAHLHTVMPGFTHGQPALPITYAHYLAAVAGELGRTLRHLLLAIDDLDECPLGAGAMGGTSIPIDAQRTAELLGFTRPSSNSLAAVASRDTALRLCADATGIADLLSRVATDLHGWISAPEPLLRLPDSLVGQSSMMPQKRNAYVLEHVQGRAAAALGAFTAMSAGTQKSPFTNSIAVHTEATRYVEEAVRVTTESVTLLRLVVSNAIPDREAMLARAESGMTEATEIANQLAFADGRGFRAAHEIVGAAARRAVQAGVSLRDVVGADSGTALDTLDVTSVAESNCYGGGPAPQTVQHDLADLTGSLLAARRNLRAASGRWESTHIRIARAVDELRQEHA</sequence>
<dbReference type="EMBL" id="CP094970">
    <property type="protein sequence ID" value="UYM03651.1"/>
    <property type="molecule type" value="Genomic_DNA"/>
</dbReference>
<dbReference type="PRINTS" id="PR00145">
    <property type="entry name" value="ARGSUCLYASE"/>
</dbReference>
<feature type="domain" description="Argininosuccinate lyase C-terminal" evidence="7">
    <location>
        <begin position="365"/>
        <end position="408"/>
    </location>
</feature>
<evidence type="ECO:0000256" key="5">
    <source>
        <dbReference type="ARBA" id="ARBA00023239"/>
    </source>
</evidence>
<reference evidence="8" key="1">
    <citation type="submission" date="2022-01" db="EMBL/GenBank/DDBJ databases">
        <title>Nocardioidaceae gen. sp. A5X3R13.</title>
        <authorList>
            <person name="Lopez Marin M.A."/>
            <person name="Uhlik O."/>
        </authorList>
    </citation>
    <scope>NUCLEOTIDE SEQUENCE</scope>
    <source>
        <strain evidence="8">A5X3R13</strain>
    </source>
</reference>
<keyword evidence="9" id="KW-1185">Reference proteome</keyword>
<evidence type="ECO:0000256" key="3">
    <source>
        <dbReference type="ARBA" id="ARBA00022571"/>
    </source>
</evidence>
<organism evidence="8 9">
    <name type="scientific">Solicola gregarius</name>
    <dbReference type="NCBI Taxonomy" id="2908642"/>
    <lineage>
        <taxon>Bacteria</taxon>
        <taxon>Bacillati</taxon>
        <taxon>Actinomycetota</taxon>
        <taxon>Actinomycetes</taxon>
        <taxon>Propionibacteriales</taxon>
        <taxon>Nocardioidaceae</taxon>
        <taxon>Solicola</taxon>
    </lineage>
</organism>
<feature type="domain" description="Fumarate lyase N-terminal" evidence="6">
    <location>
        <begin position="96"/>
        <end position="300"/>
    </location>
</feature>
<evidence type="ECO:0000259" key="6">
    <source>
        <dbReference type="Pfam" id="PF00206"/>
    </source>
</evidence>